<evidence type="ECO:0000256" key="5">
    <source>
        <dbReference type="HAMAP-Rule" id="MF_00376"/>
    </source>
</evidence>
<accession>A0A5C5V2T4</accession>
<sequence length="206" mass="23030">MKIIGILGGIASGKSTVAELFRQRGAVVANADQMGHQLLKDEAAKQEIRESFGSEIFAEDGEVDRRRLAARVFGGDDLSHKRLAELEKITHPRIKTSLQAKIDSALNDPNGAPPALIMDAALLVKAGWSDICDYLVFIDTPYPDRLKYATQRGWGEAEFNAREAVQEKLEEKRALSDYIIRNDGDLTQLDAQVEQYWRDRVLFPTT</sequence>
<name>A0A5C5V2T4_9BACT</name>
<dbReference type="Proteomes" id="UP000318878">
    <property type="component" value="Unassembled WGS sequence"/>
</dbReference>
<organism evidence="7 8">
    <name type="scientific">Blastopirellula retiformator</name>
    <dbReference type="NCBI Taxonomy" id="2527970"/>
    <lineage>
        <taxon>Bacteria</taxon>
        <taxon>Pseudomonadati</taxon>
        <taxon>Planctomycetota</taxon>
        <taxon>Planctomycetia</taxon>
        <taxon>Pirellulales</taxon>
        <taxon>Pirellulaceae</taxon>
        <taxon>Blastopirellula</taxon>
    </lineage>
</organism>
<evidence type="ECO:0000313" key="7">
    <source>
        <dbReference type="EMBL" id="TWT31995.1"/>
    </source>
</evidence>
<dbReference type="EC" id="2.7.1.24" evidence="5 6"/>
<feature type="binding site" evidence="5">
    <location>
        <begin position="11"/>
        <end position="16"/>
    </location>
    <ligand>
        <name>ATP</name>
        <dbReference type="ChEBI" id="CHEBI:30616"/>
    </ligand>
</feature>
<dbReference type="GO" id="GO:0005524">
    <property type="term" value="F:ATP binding"/>
    <property type="evidence" value="ECO:0007669"/>
    <property type="project" value="UniProtKB-UniRule"/>
</dbReference>
<evidence type="ECO:0000256" key="1">
    <source>
        <dbReference type="ARBA" id="ARBA00009018"/>
    </source>
</evidence>
<comment type="function">
    <text evidence="5">Catalyzes the phosphorylation of the 3'-hydroxyl group of dephosphocoenzyme A to form coenzyme A.</text>
</comment>
<gene>
    <name evidence="5 7" type="primary">coaE</name>
    <name evidence="7" type="ORF">Enr8_39210</name>
</gene>
<dbReference type="Gene3D" id="3.40.50.300">
    <property type="entry name" value="P-loop containing nucleotide triphosphate hydrolases"/>
    <property type="match status" value="1"/>
</dbReference>
<dbReference type="GO" id="GO:0005737">
    <property type="term" value="C:cytoplasm"/>
    <property type="evidence" value="ECO:0007669"/>
    <property type="project" value="UniProtKB-SubCell"/>
</dbReference>
<proteinExistence type="inferred from homology"/>
<comment type="similarity">
    <text evidence="1 5">Belongs to the CoaE family.</text>
</comment>
<evidence type="ECO:0000256" key="6">
    <source>
        <dbReference type="NCBIfam" id="TIGR00152"/>
    </source>
</evidence>
<evidence type="ECO:0000313" key="8">
    <source>
        <dbReference type="Proteomes" id="UP000318878"/>
    </source>
</evidence>
<dbReference type="EMBL" id="SJPF01000004">
    <property type="protein sequence ID" value="TWT31995.1"/>
    <property type="molecule type" value="Genomic_DNA"/>
</dbReference>
<dbReference type="InterPro" id="IPR001977">
    <property type="entry name" value="Depp_CoAkinase"/>
</dbReference>
<dbReference type="RefSeq" id="WP_146434588.1">
    <property type="nucleotide sequence ID" value="NZ_SJPF01000004.1"/>
</dbReference>
<dbReference type="Pfam" id="PF01121">
    <property type="entry name" value="CoaE"/>
    <property type="match status" value="1"/>
</dbReference>
<keyword evidence="5" id="KW-0963">Cytoplasm</keyword>
<keyword evidence="4 5" id="KW-0173">Coenzyme A biosynthesis</keyword>
<dbReference type="CDD" id="cd02022">
    <property type="entry name" value="DPCK"/>
    <property type="match status" value="1"/>
</dbReference>
<dbReference type="SUPFAM" id="SSF52540">
    <property type="entry name" value="P-loop containing nucleoside triphosphate hydrolases"/>
    <property type="match status" value="1"/>
</dbReference>
<comment type="caution">
    <text evidence="7">The sequence shown here is derived from an EMBL/GenBank/DDBJ whole genome shotgun (WGS) entry which is preliminary data.</text>
</comment>
<evidence type="ECO:0000256" key="2">
    <source>
        <dbReference type="ARBA" id="ARBA00022741"/>
    </source>
</evidence>
<keyword evidence="3 5" id="KW-0067">ATP-binding</keyword>
<keyword evidence="8" id="KW-1185">Reference proteome</keyword>
<dbReference type="PANTHER" id="PTHR10695:SF46">
    <property type="entry name" value="BIFUNCTIONAL COENZYME A SYNTHASE-RELATED"/>
    <property type="match status" value="1"/>
</dbReference>
<reference evidence="7 8" key="1">
    <citation type="submission" date="2019-02" db="EMBL/GenBank/DDBJ databases">
        <title>Deep-cultivation of Planctomycetes and their phenomic and genomic characterization uncovers novel biology.</title>
        <authorList>
            <person name="Wiegand S."/>
            <person name="Jogler M."/>
            <person name="Boedeker C."/>
            <person name="Pinto D."/>
            <person name="Vollmers J."/>
            <person name="Rivas-Marin E."/>
            <person name="Kohn T."/>
            <person name="Peeters S.H."/>
            <person name="Heuer A."/>
            <person name="Rast P."/>
            <person name="Oberbeckmann S."/>
            <person name="Bunk B."/>
            <person name="Jeske O."/>
            <person name="Meyerdierks A."/>
            <person name="Storesund J.E."/>
            <person name="Kallscheuer N."/>
            <person name="Luecker S."/>
            <person name="Lage O.M."/>
            <person name="Pohl T."/>
            <person name="Merkel B.J."/>
            <person name="Hornburger P."/>
            <person name="Mueller R.-W."/>
            <person name="Bruemmer F."/>
            <person name="Labrenz M."/>
            <person name="Spormann A.M."/>
            <person name="Op Den Camp H."/>
            <person name="Overmann J."/>
            <person name="Amann R."/>
            <person name="Jetten M.S.M."/>
            <person name="Mascher T."/>
            <person name="Medema M.H."/>
            <person name="Devos D.P."/>
            <person name="Kaster A.-K."/>
            <person name="Ovreas L."/>
            <person name="Rohde M."/>
            <person name="Galperin M.Y."/>
            <person name="Jogler C."/>
        </authorList>
    </citation>
    <scope>NUCLEOTIDE SEQUENCE [LARGE SCALE GENOMIC DNA]</scope>
    <source>
        <strain evidence="7 8">Enr8</strain>
    </source>
</reference>
<dbReference type="UniPathway" id="UPA00241">
    <property type="reaction ID" value="UER00356"/>
</dbReference>
<dbReference type="PROSITE" id="PS51219">
    <property type="entry name" value="DPCK"/>
    <property type="match status" value="1"/>
</dbReference>
<comment type="pathway">
    <text evidence="5">Cofactor biosynthesis; coenzyme A biosynthesis; CoA from (R)-pantothenate: step 5/5.</text>
</comment>
<evidence type="ECO:0000256" key="3">
    <source>
        <dbReference type="ARBA" id="ARBA00022840"/>
    </source>
</evidence>
<dbReference type="OrthoDB" id="9812943at2"/>
<dbReference type="GO" id="GO:0004140">
    <property type="term" value="F:dephospho-CoA kinase activity"/>
    <property type="evidence" value="ECO:0007669"/>
    <property type="project" value="UniProtKB-UniRule"/>
</dbReference>
<keyword evidence="2 5" id="KW-0547">Nucleotide-binding</keyword>
<dbReference type="HAMAP" id="MF_00376">
    <property type="entry name" value="Dephospho_CoA_kinase"/>
    <property type="match status" value="1"/>
</dbReference>
<dbReference type="AlphaFoldDB" id="A0A5C5V2T4"/>
<protein>
    <recommendedName>
        <fullName evidence="5 6">Dephospho-CoA kinase</fullName>
        <ecNumber evidence="5 6">2.7.1.24</ecNumber>
    </recommendedName>
    <alternativeName>
        <fullName evidence="5">Dephosphocoenzyme A kinase</fullName>
    </alternativeName>
</protein>
<dbReference type="InterPro" id="IPR027417">
    <property type="entry name" value="P-loop_NTPase"/>
</dbReference>
<evidence type="ECO:0000256" key="4">
    <source>
        <dbReference type="ARBA" id="ARBA00022993"/>
    </source>
</evidence>
<dbReference type="GO" id="GO:0015937">
    <property type="term" value="P:coenzyme A biosynthetic process"/>
    <property type="evidence" value="ECO:0007669"/>
    <property type="project" value="UniProtKB-UniRule"/>
</dbReference>
<comment type="catalytic activity">
    <reaction evidence="5">
        <text>3'-dephospho-CoA + ATP = ADP + CoA + H(+)</text>
        <dbReference type="Rhea" id="RHEA:18245"/>
        <dbReference type="ChEBI" id="CHEBI:15378"/>
        <dbReference type="ChEBI" id="CHEBI:30616"/>
        <dbReference type="ChEBI" id="CHEBI:57287"/>
        <dbReference type="ChEBI" id="CHEBI:57328"/>
        <dbReference type="ChEBI" id="CHEBI:456216"/>
        <dbReference type="EC" id="2.7.1.24"/>
    </reaction>
</comment>
<dbReference type="PANTHER" id="PTHR10695">
    <property type="entry name" value="DEPHOSPHO-COA KINASE-RELATED"/>
    <property type="match status" value="1"/>
</dbReference>
<keyword evidence="5 7" id="KW-0808">Transferase</keyword>
<dbReference type="NCBIfam" id="TIGR00152">
    <property type="entry name" value="dephospho-CoA kinase"/>
    <property type="match status" value="1"/>
</dbReference>
<comment type="subcellular location">
    <subcellularLocation>
        <location evidence="5">Cytoplasm</location>
    </subcellularLocation>
</comment>
<keyword evidence="5 7" id="KW-0418">Kinase</keyword>